<feature type="transmembrane region" description="Helical" evidence="1">
    <location>
        <begin position="497"/>
        <end position="516"/>
    </location>
</feature>
<feature type="transmembrane region" description="Helical" evidence="1">
    <location>
        <begin position="367"/>
        <end position="385"/>
    </location>
</feature>
<feature type="transmembrane region" description="Helical" evidence="1">
    <location>
        <begin position="552"/>
        <end position="570"/>
    </location>
</feature>
<accession>A0A4S2G098</accession>
<evidence type="ECO:0000313" key="2">
    <source>
        <dbReference type="EMBL" id="TGY75108.1"/>
    </source>
</evidence>
<feature type="transmembrane region" description="Helical" evidence="1">
    <location>
        <begin position="209"/>
        <end position="229"/>
    </location>
</feature>
<feature type="transmembrane region" description="Helical" evidence="1">
    <location>
        <begin position="467"/>
        <end position="485"/>
    </location>
</feature>
<keyword evidence="1" id="KW-1133">Transmembrane helix</keyword>
<sequence length="850" mass="93335">MAISVNKSSIGQRFGEFLTSRTFIGFIVSVVILAAISLAFFWPDALQGGELRQHDTLQGVAISHEVETWRAETGDTPRWTNALFSGMPTFQISPDYAAAKVISAVRTAYGLWLPSPVNLLFIMMMGFFILLLAMRVRWYFALIGAIAYGMSSYFIIIIGAGHIWKFYTLAYIPPTIAGMVLAYRGRYLAGGALAALFAMFQIAGNHVQMSYYFMIVVVGFVIAYGVMLFRSHNMRRWVKATCVLAVSAVLAVLANCPNLYHTYEYSKESMRGRHSELTSADGAKGGGLDKDYITAWSYGKSETFSLLIPNVKGGATIKPEAGSNKFLSLYDVPEAGKLTASGQLPGEIAPYLGQLPQYFGDQPMTNGPVYVGALLVALFLLGCVIVKGPMKWMLLACTLISVALAWGHNMMWLTDIMIDHFPMYNKFRTVASILVVAEFTIPLLAILALKEIAANRDEWKARYQKPFFITFGICAVLCLAGMFAPELFGSFLSEQEAAAYGGYLMEAPYATLFAAVQKIRMSMISADSLRSLAFIAAGAVALWLYGNRKINVRVFAALLVVIVTVDMFNVNKRYLDSASFVPRQLAQGTPFPLTGADRKILADTAMNYRVMDIPRFNEAAPSYHHKTIGGYHAAKLTRYQDMIERHLGKFLSGQPSEADMNVLNMLNAKYVVVGENEVVENPGALGNAWLVDRIVYVDNADAEMAALDSLNPAVTAVSDSRFRDVLGTSVPAKMAGDTIYETSYAPDRLTYRVKSANGGLAVFSEVYFPWGWEVTVDGADVPLGRVDYLLRAVRVPAGTHDVVMTYRPESVRTTGVVSMASVIVIYIAALAALLFAIFTLPARGKDKEEV</sequence>
<comment type="caution">
    <text evidence="2">The sequence shown here is derived from an EMBL/GenBank/DDBJ whole genome shotgun (WGS) entry which is preliminary data.</text>
</comment>
<evidence type="ECO:0000256" key="1">
    <source>
        <dbReference type="SAM" id="Phobius"/>
    </source>
</evidence>
<feature type="transmembrane region" description="Helical" evidence="1">
    <location>
        <begin position="429"/>
        <end position="447"/>
    </location>
</feature>
<feature type="transmembrane region" description="Helical" evidence="1">
    <location>
        <begin position="392"/>
        <end position="409"/>
    </location>
</feature>
<evidence type="ECO:0008006" key="4">
    <source>
        <dbReference type="Google" id="ProtNLM"/>
    </source>
</evidence>
<feature type="transmembrane region" description="Helical" evidence="1">
    <location>
        <begin position="23"/>
        <end position="42"/>
    </location>
</feature>
<feature type="transmembrane region" description="Helical" evidence="1">
    <location>
        <begin position="185"/>
        <end position="203"/>
    </location>
</feature>
<protein>
    <recommendedName>
        <fullName evidence="4">YfhO family protein</fullName>
    </recommendedName>
</protein>
<keyword evidence="1" id="KW-0812">Transmembrane</keyword>
<organism evidence="2 3">
    <name type="scientific">Muribaculum intestinale</name>
    <dbReference type="NCBI Taxonomy" id="1796646"/>
    <lineage>
        <taxon>Bacteria</taxon>
        <taxon>Pseudomonadati</taxon>
        <taxon>Bacteroidota</taxon>
        <taxon>Bacteroidia</taxon>
        <taxon>Bacteroidales</taxon>
        <taxon>Muribaculaceae</taxon>
        <taxon>Muribaculum</taxon>
    </lineage>
</organism>
<reference evidence="2 3" key="1">
    <citation type="submission" date="2019-04" db="EMBL/GenBank/DDBJ databases">
        <title>Microbes associate with the intestines of laboratory mice.</title>
        <authorList>
            <person name="Navarre W."/>
            <person name="Wong E."/>
            <person name="Huang K."/>
            <person name="Tropini C."/>
            <person name="Ng K."/>
            <person name="Yu B."/>
        </authorList>
    </citation>
    <scope>NUCLEOTIDE SEQUENCE [LARGE SCALE GENOMIC DNA]</scope>
    <source>
        <strain evidence="2 3">NM06_A21</strain>
    </source>
</reference>
<keyword evidence="1" id="KW-0472">Membrane</keyword>
<dbReference type="AlphaFoldDB" id="A0A4S2G098"/>
<gene>
    <name evidence="2" type="ORF">E5333_04700</name>
</gene>
<dbReference type="Proteomes" id="UP000306630">
    <property type="component" value="Unassembled WGS sequence"/>
</dbReference>
<evidence type="ECO:0000313" key="3">
    <source>
        <dbReference type="Proteomes" id="UP000306630"/>
    </source>
</evidence>
<name>A0A4S2G098_9BACT</name>
<dbReference type="PANTHER" id="PTHR38454">
    <property type="entry name" value="INTEGRAL MEMBRANE PROTEIN-RELATED"/>
    <property type="match status" value="1"/>
</dbReference>
<dbReference type="PANTHER" id="PTHR38454:SF1">
    <property type="entry name" value="INTEGRAL MEMBRANE PROTEIN"/>
    <property type="match status" value="1"/>
</dbReference>
<feature type="transmembrane region" description="Helical" evidence="1">
    <location>
        <begin position="241"/>
        <end position="260"/>
    </location>
</feature>
<feature type="transmembrane region" description="Helical" evidence="1">
    <location>
        <begin position="816"/>
        <end position="840"/>
    </location>
</feature>
<proteinExistence type="predicted"/>
<dbReference type="RefSeq" id="WP_123476981.1">
    <property type="nucleotide sequence ID" value="NZ_CAMRAI010000010.1"/>
</dbReference>
<feature type="transmembrane region" description="Helical" evidence="1">
    <location>
        <begin position="528"/>
        <end position="546"/>
    </location>
</feature>
<dbReference type="EMBL" id="SRYD01000014">
    <property type="protein sequence ID" value="TGY75108.1"/>
    <property type="molecule type" value="Genomic_DNA"/>
</dbReference>
<dbReference type="InterPro" id="IPR018580">
    <property type="entry name" value="Uncharacterised_YfhO"/>
</dbReference>
<feature type="transmembrane region" description="Helical" evidence="1">
    <location>
        <begin position="109"/>
        <end position="132"/>
    </location>
</feature>
<feature type="transmembrane region" description="Helical" evidence="1">
    <location>
        <begin position="138"/>
        <end position="164"/>
    </location>
</feature>